<accession>A0A8B9BNE5</accession>
<dbReference type="GO" id="GO:0048406">
    <property type="term" value="F:nerve growth factor binding"/>
    <property type="evidence" value="ECO:0007669"/>
    <property type="project" value="Ensembl"/>
</dbReference>
<evidence type="ECO:0000259" key="7">
    <source>
        <dbReference type="SMART" id="SM00602"/>
    </source>
</evidence>
<dbReference type="GO" id="GO:0090160">
    <property type="term" value="P:Golgi to lysosome transport"/>
    <property type="evidence" value="ECO:0007669"/>
    <property type="project" value="Ensembl"/>
</dbReference>
<dbReference type="GO" id="GO:0006895">
    <property type="term" value="P:Golgi to endosome transport"/>
    <property type="evidence" value="ECO:0007669"/>
    <property type="project" value="Ensembl"/>
</dbReference>
<dbReference type="GO" id="GO:0048471">
    <property type="term" value="C:perinuclear region of cytoplasm"/>
    <property type="evidence" value="ECO:0007669"/>
    <property type="project" value="Ensembl"/>
</dbReference>
<dbReference type="GO" id="GO:0046323">
    <property type="term" value="P:D-glucose import"/>
    <property type="evidence" value="ECO:0007669"/>
    <property type="project" value="Ensembl"/>
</dbReference>
<dbReference type="InterPro" id="IPR006581">
    <property type="entry name" value="VPS10"/>
</dbReference>
<evidence type="ECO:0000313" key="8">
    <source>
        <dbReference type="Ensembl" id="ENSABRP00000007048.1"/>
    </source>
</evidence>
<dbReference type="GO" id="GO:0005769">
    <property type="term" value="C:early endosome"/>
    <property type="evidence" value="ECO:0007669"/>
    <property type="project" value="Ensembl"/>
</dbReference>
<dbReference type="AlphaFoldDB" id="A0A8B9BNE5"/>
<evidence type="ECO:0000256" key="4">
    <source>
        <dbReference type="ARBA" id="ARBA00023180"/>
    </source>
</evidence>
<keyword evidence="3 6" id="KW-0472">Membrane</keyword>
<dbReference type="PANTHER" id="PTHR12106">
    <property type="entry name" value="SORTILIN RELATED"/>
    <property type="match status" value="1"/>
</dbReference>
<dbReference type="GO" id="GO:0005886">
    <property type="term" value="C:plasma membrane"/>
    <property type="evidence" value="ECO:0007669"/>
    <property type="project" value="Ensembl"/>
</dbReference>
<dbReference type="GO" id="GO:0010465">
    <property type="term" value="F:nerve growth factor receptor activity"/>
    <property type="evidence" value="ECO:0007669"/>
    <property type="project" value="Ensembl"/>
</dbReference>
<organism evidence="8 9">
    <name type="scientific">Anser brachyrhynchus</name>
    <name type="common">Pink-footed goose</name>
    <dbReference type="NCBI Taxonomy" id="132585"/>
    <lineage>
        <taxon>Eukaryota</taxon>
        <taxon>Metazoa</taxon>
        <taxon>Chordata</taxon>
        <taxon>Craniata</taxon>
        <taxon>Vertebrata</taxon>
        <taxon>Euteleostomi</taxon>
        <taxon>Archelosauria</taxon>
        <taxon>Archosauria</taxon>
        <taxon>Dinosauria</taxon>
        <taxon>Saurischia</taxon>
        <taxon>Theropoda</taxon>
        <taxon>Coelurosauria</taxon>
        <taxon>Aves</taxon>
        <taxon>Neognathae</taxon>
        <taxon>Galloanserae</taxon>
        <taxon>Anseriformes</taxon>
        <taxon>Anatidae</taxon>
        <taxon>Anserinae</taxon>
        <taxon>Anser</taxon>
    </lineage>
</organism>
<dbReference type="GO" id="GO:0007218">
    <property type="term" value="P:neuropeptide signaling pathway"/>
    <property type="evidence" value="ECO:0007669"/>
    <property type="project" value="Ensembl"/>
</dbReference>
<keyword evidence="6" id="KW-1133">Transmembrane helix</keyword>
<dbReference type="InterPro" id="IPR031778">
    <property type="entry name" value="Sortilin_N"/>
</dbReference>
<dbReference type="Gene3D" id="3.30.60.270">
    <property type="match status" value="1"/>
</dbReference>
<evidence type="ECO:0000313" key="9">
    <source>
        <dbReference type="Proteomes" id="UP000694426"/>
    </source>
</evidence>
<dbReference type="InterPro" id="IPR031777">
    <property type="entry name" value="Sortilin_C"/>
</dbReference>
<feature type="domain" description="VPS10" evidence="7">
    <location>
        <begin position="125"/>
        <end position="541"/>
    </location>
</feature>
<evidence type="ECO:0000256" key="5">
    <source>
        <dbReference type="SAM" id="MobiDB-lite"/>
    </source>
</evidence>
<dbReference type="Pfam" id="PF15902">
    <property type="entry name" value="Sortilin-Vps10"/>
    <property type="match status" value="1"/>
</dbReference>
<dbReference type="GO" id="GO:0048011">
    <property type="term" value="P:neurotrophin TRK receptor signaling pathway"/>
    <property type="evidence" value="ECO:0007669"/>
    <property type="project" value="Ensembl"/>
</dbReference>
<dbReference type="GO" id="GO:0005764">
    <property type="term" value="C:lysosome"/>
    <property type="evidence" value="ECO:0007669"/>
    <property type="project" value="Ensembl"/>
</dbReference>
<dbReference type="GO" id="GO:0010008">
    <property type="term" value="C:endosome membrane"/>
    <property type="evidence" value="ECO:0007669"/>
    <property type="project" value="Ensembl"/>
</dbReference>
<dbReference type="Gene3D" id="2.10.70.80">
    <property type="match status" value="1"/>
</dbReference>
<reference evidence="8" key="2">
    <citation type="submission" date="2025-09" db="UniProtKB">
        <authorList>
            <consortium name="Ensembl"/>
        </authorList>
    </citation>
    <scope>IDENTIFICATION</scope>
</reference>
<dbReference type="GO" id="GO:0005829">
    <property type="term" value="C:cytosol"/>
    <property type="evidence" value="ECO:0007669"/>
    <property type="project" value="Ensembl"/>
</dbReference>
<dbReference type="GeneTree" id="ENSGT01030000234563"/>
<dbReference type="GO" id="GO:0048227">
    <property type="term" value="P:plasma membrane to endosome transport"/>
    <property type="evidence" value="ECO:0007669"/>
    <property type="project" value="Ensembl"/>
</dbReference>
<reference evidence="8" key="1">
    <citation type="submission" date="2025-08" db="UniProtKB">
        <authorList>
            <consortium name="Ensembl"/>
        </authorList>
    </citation>
    <scope>IDENTIFICATION</scope>
</reference>
<feature type="region of interest" description="Disordered" evidence="5">
    <location>
        <begin position="29"/>
        <end position="67"/>
    </location>
</feature>
<gene>
    <name evidence="8" type="primary">SORT1</name>
</gene>
<dbReference type="Gene3D" id="2.130.10.10">
    <property type="entry name" value="YVTN repeat-like/Quinoprotein amine dehydrogenase"/>
    <property type="match status" value="1"/>
</dbReference>
<dbReference type="Proteomes" id="UP000694426">
    <property type="component" value="Unplaced"/>
</dbReference>
<dbReference type="Pfam" id="PF15901">
    <property type="entry name" value="Sortilin_C"/>
    <property type="match status" value="1"/>
</dbReference>
<dbReference type="GO" id="GO:0006897">
    <property type="term" value="P:endocytosis"/>
    <property type="evidence" value="ECO:0007669"/>
    <property type="project" value="Ensembl"/>
</dbReference>
<keyword evidence="4" id="KW-0325">Glycoprotein</keyword>
<dbReference type="GO" id="GO:0019899">
    <property type="term" value="F:enzyme binding"/>
    <property type="evidence" value="ECO:0007669"/>
    <property type="project" value="Ensembl"/>
</dbReference>
<proteinExistence type="predicted"/>
<name>A0A8B9BNE5_9AVES</name>
<evidence type="ECO:0000256" key="1">
    <source>
        <dbReference type="ARBA" id="ARBA00004370"/>
    </source>
</evidence>
<dbReference type="FunFam" id="2.10.70.80:FF:000003">
    <property type="entry name" value="Sortilin"/>
    <property type="match status" value="1"/>
</dbReference>
<feature type="compositionally biased region" description="Pro residues" evidence="5">
    <location>
        <begin position="34"/>
        <end position="48"/>
    </location>
</feature>
<sequence>ARARLGQWGQRRRWPHFLPFLGRASLRRWHSPRPASPKPPAPRVPSPTPRWGWGQPSGTEAAACPCPRPRAAASRRAASVPAPAEGRFSLLLPQCVFDDLSGSVSLSWVGDSTGVILVLTTFQVPLVIMSFGQSKLYRSEDYGKTFKDITHLINNTFIRTEFGMAIGPDNSGKVILTGDVSGGSRGGRIFRSSDFAKNFVQTELPFHPLVQIAYHPQSSDCLLALSTDNGLWVSRDFGEKWEQIHKAVCLAKWGADNTIFFTTYLNNSCKADLGLLELKKTSDFGKTFKVIGTKIYSFGLGGRFLFAPPGRAVAHVWAPPRVPAAVAAGRPAVAPVPKRPLRARFSTDEGQCWYKYTFSKDPIFFTGLASEPGARSMNVSIWGFRGNFLSRKWVSYTIDFSQLLSRSCEDKDYTIWLAHSSDPSDPSDGCILGYKEQYRRLRKSSVCQNGRDYAVTTQPSVCPCTLQDFLCDFGYYRPENQSVCVEQPELKGHDLEFCLYGRRELLRTSGYRKIPGDKCAGGESPSREETDMKKKCTSTLLSPSQLAASPSSVPIVLAVVAVLLVTAVAGVLLVKKYVCGGR</sequence>
<dbReference type="GO" id="GO:0005905">
    <property type="term" value="C:clathrin-coated pit"/>
    <property type="evidence" value="ECO:0007669"/>
    <property type="project" value="Ensembl"/>
</dbReference>
<dbReference type="SUPFAM" id="SSF110296">
    <property type="entry name" value="Oligoxyloglucan reducing end-specific cellobiohydrolase"/>
    <property type="match status" value="1"/>
</dbReference>
<evidence type="ECO:0000256" key="3">
    <source>
        <dbReference type="ARBA" id="ARBA00023136"/>
    </source>
</evidence>
<dbReference type="GO" id="GO:0005794">
    <property type="term" value="C:Golgi apparatus"/>
    <property type="evidence" value="ECO:0007669"/>
    <property type="project" value="Ensembl"/>
</dbReference>
<dbReference type="GO" id="GO:0010468">
    <property type="term" value="P:regulation of gene expression"/>
    <property type="evidence" value="ECO:0007669"/>
    <property type="project" value="Ensembl"/>
</dbReference>
<dbReference type="PANTHER" id="PTHR12106:SF23">
    <property type="entry name" value="SORTILIN"/>
    <property type="match status" value="1"/>
</dbReference>
<dbReference type="GO" id="GO:0009986">
    <property type="term" value="C:cell surface"/>
    <property type="evidence" value="ECO:0007669"/>
    <property type="project" value="Ensembl"/>
</dbReference>
<dbReference type="SMART" id="SM00602">
    <property type="entry name" value="VPS10"/>
    <property type="match status" value="1"/>
</dbReference>
<keyword evidence="9" id="KW-1185">Reference proteome</keyword>
<evidence type="ECO:0000256" key="6">
    <source>
        <dbReference type="SAM" id="Phobius"/>
    </source>
</evidence>
<dbReference type="GO" id="GO:0032509">
    <property type="term" value="P:endosome transport via multivesicular body sorting pathway"/>
    <property type="evidence" value="ECO:0007669"/>
    <property type="project" value="Ensembl"/>
</dbReference>
<dbReference type="GO" id="GO:0016050">
    <property type="term" value="P:vesicle organization"/>
    <property type="evidence" value="ECO:0007669"/>
    <property type="project" value="Ensembl"/>
</dbReference>
<keyword evidence="2" id="KW-0677">Repeat</keyword>
<dbReference type="GO" id="GO:0008333">
    <property type="term" value="P:endosome to lysosome transport"/>
    <property type="evidence" value="ECO:0007669"/>
    <property type="project" value="Ensembl"/>
</dbReference>
<feature type="transmembrane region" description="Helical" evidence="6">
    <location>
        <begin position="553"/>
        <end position="574"/>
    </location>
</feature>
<protein>
    <submittedName>
        <fullName evidence="8">Sortilin 1</fullName>
    </submittedName>
</protein>
<dbReference type="Ensembl" id="ENSABRT00000010133.1">
    <property type="protein sequence ID" value="ENSABRP00000007048.1"/>
    <property type="gene ID" value="ENSABRG00000006318.1"/>
</dbReference>
<dbReference type="GO" id="GO:1905394">
    <property type="term" value="F:retromer complex binding"/>
    <property type="evidence" value="ECO:0007669"/>
    <property type="project" value="Ensembl"/>
</dbReference>
<dbReference type="GO" id="GO:0030379">
    <property type="term" value="F:neurotensin receptor activity, non-G protein-coupled"/>
    <property type="evidence" value="ECO:0007669"/>
    <property type="project" value="Ensembl"/>
</dbReference>
<dbReference type="GO" id="GO:0030136">
    <property type="term" value="C:clathrin-coated vesicle"/>
    <property type="evidence" value="ECO:0007669"/>
    <property type="project" value="Ensembl"/>
</dbReference>
<dbReference type="GO" id="GO:0008625">
    <property type="term" value="P:extrinsic apoptotic signaling pathway via death domain receptors"/>
    <property type="evidence" value="ECO:0007669"/>
    <property type="project" value="Ensembl"/>
</dbReference>
<dbReference type="GO" id="GO:0032868">
    <property type="term" value="P:response to insulin"/>
    <property type="evidence" value="ECO:0007669"/>
    <property type="project" value="Ensembl"/>
</dbReference>
<dbReference type="InterPro" id="IPR050310">
    <property type="entry name" value="VPS10-sortilin"/>
</dbReference>
<dbReference type="InterPro" id="IPR015943">
    <property type="entry name" value="WD40/YVTN_repeat-like_dom_sf"/>
</dbReference>
<dbReference type="FunFam" id="2.130.10.10:FF:000375">
    <property type="entry name" value="Sortilin"/>
    <property type="match status" value="1"/>
</dbReference>
<keyword evidence="6" id="KW-0812">Transmembrane</keyword>
<evidence type="ECO:0000256" key="2">
    <source>
        <dbReference type="ARBA" id="ARBA00022737"/>
    </source>
</evidence>
<dbReference type="GO" id="GO:0014902">
    <property type="term" value="P:myotube differentiation"/>
    <property type="evidence" value="ECO:0007669"/>
    <property type="project" value="Ensembl"/>
</dbReference>
<comment type="subcellular location">
    <subcellularLocation>
        <location evidence="1">Membrane</location>
    </subcellularLocation>
</comment>
<dbReference type="FunFam" id="3.30.60.270:FF:000004">
    <property type="entry name" value="Sortilin"/>
    <property type="match status" value="1"/>
</dbReference>